<dbReference type="GO" id="GO:0035999">
    <property type="term" value="P:tetrahydrofolate interconversion"/>
    <property type="evidence" value="ECO:0007669"/>
    <property type="project" value="UniProtKB-UniPathway"/>
</dbReference>
<evidence type="ECO:0000256" key="1">
    <source>
        <dbReference type="ARBA" id="ARBA00001974"/>
    </source>
</evidence>
<evidence type="ECO:0000256" key="2">
    <source>
        <dbReference type="ARBA" id="ARBA00004777"/>
    </source>
</evidence>
<keyword evidence="4 6" id="KW-0274">FAD</keyword>
<organism evidence="8 9">
    <name type="scientific">Jatrophihabitans endophyticus</name>
    <dbReference type="NCBI Taxonomy" id="1206085"/>
    <lineage>
        <taxon>Bacteria</taxon>
        <taxon>Bacillati</taxon>
        <taxon>Actinomycetota</taxon>
        <taxon>Actinomycetes</taxon>
        <taxon>Jatrophihabitantales</taxon>
        <taxon>Jatrophihabitantaceae</taxon>
        <taxon>Jatrophihabitans</taxon>
    </lineage>
</organism>
<keyword evidence="3 6" id="KW-0285">Flavoprotein</keyword>
<gene>
    <name evidence="8" type="ORF">SAMN05443575_0782</name>
</gene>
<dbReference type="InterPro" id="IPR022026">
    <property type="entry name" value="DUF5981"/>
</dbReference>
<dbReference type="RefSeq" id="WP_073386136.1">
    <property type="nucleotide sequence ID" value="NZ_FQVU01000001.1"/>
</dbReference>
<dbReference type="SUPFAM" id="SSF51730">
    <property type="entry name" value="FAD-linked oxidoreductase"/>
    <property type="match status" value="1"/>
</dbReference>
<dbReference type="Pfam" id="PF02219">
    <property type="entry name" value="MTHFR"/>
    <property type="match status" value="1"/>
</dbReference>
<dbReference type="STRING" id="1206085.SAMN05443575_0782"/>
<name>A0A1M5E461_9ACTN</name>
<keyword evidence="5 6" id="KW-0560">Oxidoreductase</keyword>
<accession>A0A1M5E461</accession>
<evidence type="ECO:0000259" key="7">
    <source>
        <dbReference type="Pfam" id="PF12225"/>
    </source>
</evidence>
<evidence type="ECO:0000256" key="5">
    <source>
        <dbReference type="ARBA" id="ARBA00023002"/>
    </source>
</evidence>
<proteinExistence type="inferred from homology"/>
<dbReference type="Pfam" id="PF12225">
    <property type="entry name" value="DUF5981"/>
    <property type="match status" value="1"/>
</dbReference>
<evidence type="ECO:0000313" key="8">
    <source>
        <dbReference type="EMBL" id="SHF74038.1"/>
    </source>
</evidence>
<evidence type="ECO:0000313" key="9">
    <source>
        <dbReference type="Proteomes" id="UP000186132"/>
    </source>
</evidence>
<sequence>MLTGDTACPKRMVFGPCGGVRPDGACEMVAMPCVFPEPVLRPDRVAGVAPGTAPRVLADVSSPPFDVAGLRRVATLLRDSSDALLVGEHHNRPDFPPTVVARILQDEGCRPWITLACRDRNRVVLEQELRGLQLSGVDTVLCVTGDGRGPDVRPDVTQVWDLDGPRLAELAASLGLCAAVPETPTAPPIVGRPARLAAKERSGAGIAVLNHVREPGQVARFMAQAHAAGLTIPVVAAVAAFTDAESAAALQRLPGLELDPEVVAAVLASADPVAAGISAAVDEAAALLAIDGVVGVNVSGLASSRGWDHAAEVKAAIGARIKELVV</sequence>
<dbReference type="InterPro" id="IPR029041">
    <property type="entry name" value="FAD-linked_oxidoreductase-like"/>
</dbReference>
<comment type="cofactor">
    <cofactor evidence="1 6">
        <name>FAD</name>
        <dbReference type="ChEBI" id="CHEBI:57692"/>
    </cofactor>
</comment>
<reference evidence="8 9" key="1">
    <citation type="submission" date="2016-11" db="EMBL/GenBank/DDBJ databases">
        <authorList>
            <person name="Jaros S."/>
            <person name="Januszkiewicz K."/>
            <person name="Wedrychowicz H."/>
        </authorList>
    </citation>
    <scope>NUCLEOTIDE SEQUENCE [LARGE SCALE GENOMIC DNA]</scope>
    <source>
        <strain evidence="8 9">DSM 45627</strain>
    </source>
</reference>
<evidence type="ECO:0000256" key="6">
    <source>
        <dbReference type="RuleBase" id="RU003862"/>
    </source>
</evidence>
<evidence type="ECO:0000256" key="3">
    <source>
        <dbReference type="ARBA" id="ARBA00022630"/>
    </source>
</evidence>
<dbReference type="InterPro" id="IPR003171">
    <property type="entry name" value="Mehydrof_redctse-like"/>
</dbReference>
<dbReference type="GO" id="GO:0004489">
    <property type="term" value="F:methylenetetrahydrofolate reductase [NAD(P)H] activity"/>
    <property type="evidence" value="ECO:0007669"/>
    <property type="project" value="InterPro"/>
</dbReference>
<dbReference type="Gene3D" id="3.20.20.220">
    <property type="match status" value="1"/>
</dbReference>
<protein>
    <recommendedName>
        <fullName evidence="6">Methylenetetrahydrofolate reductase</fullName>
    </recommendedName>
</protein>
<evidence type="ECO:0000256" key="4">
    <source>
        <dbReference type="ARBA" id="ARBA00022827"/>
    </source>
</evidence>
<keyword evidence="9" id="KW-1185">Reference proteome</keyword>
<dbReference type="UniPathway" id="UPA00193"/>
<comment type="pathway">
    <text evidence="2 6">One-carbon metabolism; tetrahydrofolate interconversion.</text>
</comment>
<dbReference type="Proteomes" id="UP000186132">
    <property type="component" value="Unassembled WGS sequence"/>
</dbReference>
<dbReference type="GO" id="GO:0006555">
    <property type="term" value="P:methionine metabolic process"/>
    <property type="evidence" value="ECO:0007669"/>
    <property type="project" value="InterPro"/>
</dbReference>
<dbReference type="AlphaFoldDB" id="A0A1M5E461"/>
<comment type="similarity">
    <text evidence="6">Belongs to the methylenetetrahydrofolate reductase family.</text>
</comment>
<dbReference type="EMBL" id="FQVU01000001">
    <property type="protein sequence ID" value="SHF74038.1"/>
    <property type="molecule type" value="Genomic_DNA"/>
</dbReference>
<feature type="domain" description="Methylene-tetrahydrofolate reductase C-terminal-like" evidence="7">
    <location>
        <begin position="6"/>
        <end position="37"/>
    </location>
</feature>
<dbReference type="OrthoDB" id="9803687at2"/>